<evidence type="ECO:0000256" key="2">
    <source>
        <dbReference type="ARBA" id="ARBA00022694"/>
    </source>
</evidence>
<feature type="binding site" evidence="8">
    <location>
        <position position="69"/>
    </location>
    <ligand>
        <name>Zn(2+)</name>
        <dbReference type="ChEBI" id="CHEBI:29105"/>
        <label>2</label>
        <note>catalytic</note>
    </ligand>
</feature>
<dbReference type="Proteomes" id="UP000240708">
    <property type="component" value="Unassembled WGS sequence"/>
</dbReference>
<dbReference type="AlphaFoldDB" id="A0A2P8EC96"/>
<comment type="function">
    <text evidence="8">Zinc phosphodiesterase, which displays some tRNA 3'-processing endonuclease activity. Probably involved in tRNA maturation, by removing a 3'-trailer from precursor tRNA.</text>
</comment>
<evidence type="ECO:0000313" key="9">
    <source>
        <dbReference type="EMBL" id="PSL07098.1"/>
    </source>
</evidence>
<dbReference type="EMBL" id="PYGF01000001">
    <property type="protein sequence ID" value="PSL07098.1"/>
    <property type="molecule type" value="Genomic_DNA"/>
</dbReference>
<dbReference type="GO" id="GO:0008270">
    <property type="term" value="F:zinc ion binding"/>
    <property type="evidence" value="ECO:0007669"/>
    <property type="project" value="UniProtKB-UniRule"/>
</dbReference>
<accession>A0A2P8EC96</accession>
<evidence type="ECO:0000256" key="8">
    <source>
        <dbReference type="HAMAP-Rule" id="MF_01818"/>
    </source>
</evidence>
<comment type="similarity">
    <text evidence="8">Belongs to the RNase Z family.</text>
</comment>
<dbReference type="NCBIfam" id="TIGR02651">
    <property type="entry name" value="RNase_Z"/>
    <property type="match status" value="1"/>
</dbReference>
<comment type="cofactor">
    <cofactor evidence="8">
        <name>Zn(2+)</name>
        <dbReference type="ChEBI" id="CHEBI:29105"/>
    </cofactor>
    <text evidence="8">Binds 2 Zn(2+) ions.</text>
</comment>
<feature type="binding site" evidence="8">
    <location>
        <position position="273"/>
    </location>
    <ligand>
        <name>Zn(2+)</name>
        <dbReference type="ChEBI" id="CHEBI:29105"/>
        <label>2</label>
        <note>catalytic</note>
    </ligand>
</feature>
<dbReference type="Gene3D" id="3.60.15.10">
    <property type="entry name" value="Ribonuclease Z/Hydroxyacylglutathione hydrolase-like"/>
    <property type="match status" value="1"/>
</dbReference>
<keyword evidence="4 8" id="KW-0479">Metal-binding</keyword>
<dbReference type="PANTHER" id="PTHR46018">
    <property type="entry name" value="ZINC PHOSPHODIESTERASE ELAC PROTEIN 1"/>
    <property type="match status" value="1"/>
</dbReference>
<proteinExistence type="inferred from homology"/>
<evidence type="ECO:0000256" key="4">
    <source>
        <dbReference type="ARBA" id="ARBA00022723"/>
    </source>
</evidence>
<evidence type="ECO:0000256" key="1">
    <source>
        <dbReference type="ARBA" id="ARBA00011738"/>
    </source>
</evidence>
<keyword evidence="10" id="KW-1185">Reference proteome</keyword>
<evidence type="ECO:0000256" key="7">
    <source>
        <dbReference type="ARBA" id="ARBA00022833"/>
    </source>
</evidence>
<name>A0A2P8EC96_9BACT</name>
<dbReference type="CDD" id="cd07717">
    <property type="entry name" value="RNaseZ_ZiPD-like_MBL-fold"/>
    <property type="match status" value="1"/>
</dbReference>
<dbReference type="Pfam" id="PF23023">
    <property type="entry name" value="Anti-Pycsar_Apyc1"/>
    <property type="match status" value="1"/>
</dbReference>
<feature type="active site" description="Proton acceptor" evidence="8">
    <location>
        <position position="68"/>
    </location>
</feature>
<feature type="binding site" evidence="8">
    <location>
        <position position="215"/>
    </location>
    <ligand>
        <name>Zn(2+)</name>
        <dbReference type="ChEBI" id="CHEBI:29105"/>
        <label>2</label>
        <note>catalytic</note>
    </ligand>
</feature>
<keyword evidence="5 8" id="KW-0255">Endonuclease</keyword>
<dbReference type="OrthoDB" id="9800940at2"/>
<evidence type="ECO:0000256" key="5">
    <source>
        <dbReference type="ARBA" id="ARBA00022759"/>
    </source>
</evidence>
<evidence type="ECO:0000313" key="10">
    <source>
        <dbReference type="Proteomes" id="UP000240708"/>
    </source>
</evidence>
<dbReference type="InterPro" id="IPR013471">
    <property type="entry name" value="RNase_Z/BN"/>
</dbReference>
<dbReference type="NCBIfam" id="NF000801">
    <property type="entry name" value="PRK00055.1-3"/>
    <property type="match status" value="1"/>
</dbReference>
<sequence>MSLDFQVTVLGSNSAIPSHGRNQSSQLVNIANNYLLIDCGEGTQIQLRKFKLKFSKIDFIFISHLHGDHYFGLMGLISSFHLNKRSKLLTIFGPNGLDEIITVQLRHSNTRLNFPLRFVPTNPDQKELILEEKHLKVFSFPLKHRLPCTGFLIQEKPGLRNLIKEKLIENKLPIEAIHQLREGRDFTDEDGNIIYGVEEYAHPQRKLRTYAYCSDTIYDPELIPYISGADLLYHEATFGNDEEHRATETYHSTAAQAGKIASAAGVRKLLLGHYSTRYLDLSPILDEAKAEFPHSYLSEEGVTYSID</sequence>
<dbReference type="RefSeq" id="WP_106565239.1">
    <property type="nucleotide sequence ID" value="NZ_PYGF01000001.1"/>
</dbReference>
<dbReference type="EC" id="3.1.26.11" evidence="8"/>
<dbReference type="PANTHER" id="PTHR46018:SF2">
    <property type="entry name" value="ZINC PHOSPHODIESTERASE ELAC PROTEIN 1"/>
    <property type="match status" value="1"/>
</dbReference>
<keyword evidence="7 8" id="KW-0862">Zinc</keyword>
<evidence type="ECO:0000256" key="3">
    <source>
        <dbReference type="ARBA" id="ARBA00022722"/>
    </source>
</evidence>
<comment type="catalytic activity">
    <reaction evidence="8">
        <text>Endonucleolytic cleavage of RNA, removing extra 3' nucleotides from tRNA precursor, generating 3' termini of tRNAs. A 3'-hydroxy group is left at the tRNA terminus and a 5'-phosphoryl group is left at the trailer molecule.</text>
        <dbReference type="EC" id="3.1.26.11"/>
    </reaction>
</comment>
<feature type="binding site" evidence="8">
    <location>
        <position position="68"/>
    </location>
    <ligand>
        <name>Zn(2+)</name>
        <dbReference type="ChEBI" id="CHEBI:29105"/>
        <label>2</label>
        <note>catalytic</note>
    </ligand>
</feature>
<protein>
    <recommendedName>
        <fullName evidence="8">Ribonuclease Z</fullName>
        <shortName evidence="8">RNase Z</shortName>
        <ecNumber evidence="8">3.1.26.11</ecNumber>
    </recommendedName>
    <alternativeName>
        <fullName evidence="8">tRNA 3 endonuclease</fullName>
    </alternativeName>
    <alternativeName>
        <fullName evidence="8">tRNase Z</fullName>
    </alternativeName>
</protein>
<dbReference type="HAMAP" id="MF_01818">
    <property type="entry name" value="RNase_Z_BN"/>
    <property type="match status" value="1"/>
</dbReference>
<organism evidence="9 10">
    <name type="scientific">Cecembia rubra</name>
    <dbReference type="NCBI Taxonomy" id="1485585"/>
    <lineage>
        <taxon>Bacteria</taxon>
        <taxon>Pseudomonadati</taxon>
        <taxon>Bacteroidota</taxon>
        <taxon>Cytophagia</taxon>
        <taxon>Cytophagales</taxon>
        <taxon>Cyclobacteriaceae</taxon>
        <taxon>Cecembia</taxon>
    </lineage>
</organism>
<keyword evidence="2 8" id="KW-0819">tRNA processing</keyword>
<feature type="binding site" evidence="8">
    <location>
        <position position="144"/>
    </location>
    <ligand>
        <name>Zn(2+)</name>
        <dbReference type="ChEBI" id="CHEBI:29105"/>
        <label>1</label>
        <note>catalytic</note>
    </ligand>
</feature>
<keyword evidence="6 8" id="KW-0378">Hydrolase</keyword>
<comment type="subunit">
    <text evidence="1 8">Homodimer.</text>
</comment>
<keyword evidence="3 8" id="KW-0540">Nuclease</keyword>
<dbReference type="InterPro" id="IPR036866">
    <property type="entry name" value="RibonucZ/Hydroxyglut_hydro"/>
</dbReference>
<dbReference type="SUPFAM" id="SSF56281">
    <property type="entry name" value="Metallo-hydrolase/oxidoreductase"/>
    <property type="match status" value="1"/>
</dbReference>
<dbReference type="GO" id="GO:0042781">
    <property type="term" value="F:3'-tRNA processing endoribonuclease activity"/>
    <property type="evidence" value="ECO:0007669"/>
    <property type="project" value="UniProtKB-UniRule"/>
</dbReference>
<feature type="binding site" evidence="8">
    <location>
        <position position="66"/>
    </location>
    <ligand>
        <name>Zn(2+)</name>
        <dbReference type="ChEBI" id="CHEBI:29105"/>
        <label>1</label>
        <note>catalytic</note>
    </ligand>
</feature>
<feature type="binding site" evidence="8">
    <location>
        <position position="215"/>
    </location>
    <ligand>
        <name>Zn(2+)</name>
        <dbReference type="ChEBI" id="CHEBI:29105"/>
        <label>1</label>
        <note>catalytic</note>
    </ligand>
</feature>
<comment type="caution">
    <text evidence="9">The sequence shown here is derived from an EMBL/GenBank/DDBJ whole genome shotgun (WGS) entry which is preliminary data.</text>
</comment>
<feature type="binding site" evidence="8">
    <location>
        <position position="64"/>
    </location>
    <ligand>
        <name>Zn(2+)</name>
        <dbReference type="ChEBI" id="CHEBI:29105"/>
        <label>1</label>
        <note>catalytic</note>
    </ligand>
</feature>
<evidence type="ECO:0000256" key="6">
    <source>
        <dbReference type="ARBA" id="ARBA00022801"/>
    </source>
</evidence>
<reference evidence="9 10" key="1">
    <citation type="submission" date="2018-03" db="EMBL/GenBank/DDBJ databases">
        <title>Genomic Encyclopedia of Archaeal and Bacterial Type Strains, Phase II (KMG-II): from individual species to whole genera.</title>
        <authorList>
            <person name="Goeker M."/>
        </authorList>
    </citation>
    <scope>NUCLEOTIDE SEQUENCE [LARGE SCALE GENOMIC DNA]</scope>
    <source>
        <strain evidence="9 10">DSM 28057</strain>
    </source>
</reference>
<gene>
    <name evidence="8" type="primary">rnz</name>
    <name evidence="9" type="ORF">CLV48_10125</name>
</gene>